<keyword evidence="1 8" id="KW-0963">Cytoplasm</keyword>
<dbReference type="GO" id="GO:0061603">
    <property type="term" value="F:molybdenum cofactor guanylyltransferase activity"/>
    <property type="evidence" value="ECO:0007669"/>
    <property type="project" value="UniProtKB-EC"/>
</dbReference>
<keyword evidence="3 8" id="KW-0479">Metal-binding</keyword>
<gene>
    <name evidence="8" type="primary">mobA</name>
    <name evidence="10" type="ORF">SAMN02982917_3862</name>
</gene>
<feature type="binding site" evidence="8">
    <location>
        <position position="116"/>
    </location>
    <ligand>
        <name>GTP</name>
        <dbReference type="ChEBI" id="CHEBI:37565"/>
    </ligand>
</feature>
<dbReference type="InterPro" id="IPR029044">
    <property type="entry name" value="Nucleotide-diphossugar_trans"/>
</dbReference>
<dbReference type="HAMAP" id="MF_00316">
    <property type="entry name" value="MobA"/>
    <property type="match status" value="1"/>
</dbReference>
<evidence type="ECO:0000256" key="5">
    <source>
        <dbReference type="ARBA" id="ARBA00022842"/>
    </source>
</evidence>
<evidence type="ECO:0000256" key="2">
    <source>
        <dbReference type="ARBA" id="ARBA00022679"/>
    </source>
</evidence>
<evidence type="ECO:0000313" key="10">
    <source>
        <dbReference type="EMBL" id="SMF70099.1"/>
    </source>
</evidence>
<feature type="domain" description="MobA-like NTP transferase" evidence="9">
    <location>
        <begin position="19"/>
        <end position="177"/>
    </location>
</feature>
<evidence type="ECO:0000256" key="7">
    <source>
        <dbReference type="ARBA" id="ARBA00023150"/>
    </source>
</evidence>
<dbReference type="GO" id="GO:1902758">
    <property type="term" value="P:bis(molybdopterin guanine dinucleotide)molybdenum biosynthetic process"/>
    <property type="evidence" value="ECO:0007669"/>
    <property type="project" value="TreeGrafter"/>
</dbReference>
<feature type="binding site" evidence="8">
    <location>
        <position position="35"/>
    </location>
    <ligand>
        <name>GTP</name>
        <dbReference type="ChEBI" id="CHEBI:37565"/>
    </ligand>
</feature>
<dbReference type="GO" id="GO:0046872">
    <property type="term" value="F:metal ion binding"/>
    <property type="evidence" value="ECO:0007669"/>
    <property type="project" value="UniProtKB-KW"/>
</dbReference>
<evidence type="ECO:0000256" key="8">
    <source>
        <dbReference type="HAMAP-Rule" id="MF_00316"/>
    </source>
</evidence>
<dbReference type="InterPro" id="IPR025877">
    <property type="entry name" value="MobA-like_NTP_Trfase"/>
</dbReference>
<evidence type="ECO:0000256" key="3">
    <source>
        <dbReference type="ARBA" id="ARBA00022723"/>
    </source>
</evidence>
<dbReference type="EC" id="2.7.7.77" evidence="8"/>
<accession>A0A1X7GI17</accession>
<comment type="cofactor">
    <cofactor evidence="8">
        <name>Mg(2+)</name>
        <dbReference type="ChEBI" id="CHEBI:18420"/>
    </cofactor>
</comment>
<evidence type="ECO:0000259" key="9">
    <source>
        <dbReference type="Pfam" id="PF12804"/>
    </source>
</evidence>
<dbReference type="PANTHER" id="PTHR19136:SF81">
    <property type="entry name" value="MOLYBDENUM COFACTOR GUANYLYLTRANSFERASE"/>
    <property type="match status" value="1"/>
</dbReference>
<comment type="catalytic activity">
    <reaction evidence="8">
        <text>Mo-molybdopterin + GTP + H(+) = Mo-molybdopterin guanine dinucleotide + diphosphate</text>
        <dbReference type="Rhea" id="RHEA:34243"/>
        <dbReference type="ChEBI" id="CHEBI:15378"/>
        <dbReference type="ChEBI" id="CHEBI:33019"/>
        <dbReference type="ChEBI" id="CHEBI:37565"/>
        <dbReference type="ChEBI" id="CHEBI:71302"/>
        <dbReference type="ChEBI" id="CHEBI:71310"/>
        <dbReference type="EC" id="2.7.7.77"/>
    </reaction>
</comment>
<feature type="binding site" evidence="8">
    <location>
        <position position="116"/>
    </location>
    <ligand>
        <name>Mg(2+)</name>
        <dbReference type="ChEBI" id="CHEBI:18420"/>
    </ligand>
</feature>
<evidence type="ECO:0000256" key="1">
    <source>
        <dbReference type="ARBA" id="ARBA00022490"/>
    </source>
</evidence>
<keyword evidence="6 8" id="KW-0342">GTP-binding</keyword>
<dbReference type="EMBL" id="FXAK01000007">
    <property type="protein sequence ID" value="SMF70099.1"/>
    <property type="molecule type" value="Genomic_DNA"/>
</dbReference>
<dbReference type="InterPro" id="IPR013482">
    <property type="entry name" value="Molybde_CF_guanTrfase"/>
</dbReference>
<comment type="subunit">
    <text evidence="8">Monomer.</text>
</comment>
<feature type="binding site" evidence="8">
    <location>
        <position position="63"/>
    </location>
    <ligand>
        <name>GTP</name>
        <dbReference type="ChEBI" id="CHEBI:37565"/>
    </ligand>
</feature>
<dbReference type="GO" id="GO:0005737">
    <property type="term" value="C:cytoplasm"/>
    <property type="evidence" value="ECO:0007669"/>
    <property type="project" value="UniProtKB-SubCell"/>
</dbReference>
<name>A0A1X7GI17_9PROT</name>
<comment type="similarity">
    <text evidence="8">Belongs to the MobA family.</text>
</comment>
<feature type="binding site" evidence="8">
    <location>
        <begin position="22"/>
        <end position="24"/>
    </location>
    <ligand>
        <name>GTP</name>
        <dbReference type="ChEBI" id="CHEBI:37565"/>
    </ligand>
</feature>
<dbReference type="AlphaFoldDB" id="A0A1X7GI17"/>
<dbReference type="CDD" id="cd02503">
    <property type="entry name" value="MobA"/>
    <property type="match status" value="1"/>
</dbReference>
<dbReference type="Proteomes" id="UP000192936">
    <property type="component" value="Unassembled WGS sequence"/>
</dbReference>
<feature type="binding site" evidence="8">
    <location>
        <position position="81"/>
    </location>
    <ligand>
        <name>GTP</name>
        <dbReference type="ChEBI" id="CHEBI:37565"/>
    </ligand>
</feature>
<organism evidence="10 11">
    <name type="scientific">Azospirillum oryzae</name>
    <dbReference type="NCBI Taxonomy" id="286727"/>
    <lineage>
        <taxon>Bacteria</taxon>
        <taxon>Pseudomonadati</taxon>
        <taxon>Pseudomonadota</taxon>
        <taxon>Alphaproteobacteria</taxon>
        <taxon>Rhodospirillales</taxon>
        <taxon>Azospirillaceae</taxon>
        <taxon>Azospirillum</taxon>
    </lineage>
</organism>
<dbReference type="Pfam" id="PF12804">
    <property type="entry name" value="NTP_transf_3"/>
    <property type="match status" value="1"/>
</dbReference>
<dbReference type="NCBIfam" id="TIGR02665">
    <property type="entry name" value="molyb_mobA"/>
    <property type="match status" value="1"/>
</dbReference>
<evidence type="ECO:0000313" key="11">
    <source>
        <dbReference type="Proteomes" id="UP000192936"/>
    </source>
</evidence>
<keyword evidence="4 8" id="KW-0547">Nucleotide-binding</keyword>
<dbReference type="GO" id="GO:0005525">
    <property type="term" value="F:GTP binding"/>
    <property type="evidence" value="ECO:0007669"/>
    <property type="project" value="UniProtKB-UniRule"/>
</dbReference>
<keyword evidence="5 8" id="KW-0460">Magnesium</keyword>
<sequence length="219" mass="23382">MDAREAAMTTNSVHPDIGGVLLAGGLSRRMGGGDKCLRPLGDRSILERIVATVRPQVGPLVLNANGDPARFAHLHLPVAADVVEGYAGPLAGVLTGMEWMRGTAPGIGWVASFATDAPFIPRDLVTRMVAALEREGADLACARSGGQEHPVFGLWPIRLAGDLRRAMVEEGIRKVDAWTARYRLAVADFAVDPVDPFFNTNRPEDLAEAERLLASGHVS</sequence>
<comment type="subcellular location">
    <subcellularLocation>
        <location evidence="8">Cytoplasm</location>
    </subcellularLocation>
</comment>
<comment type="function">
    <text evidence="8">Transfers a GMP moiety from GTP to Mo-molybdopterin (Mo-MPT) cofactor (Moco or molybdenum cofactor) to form Mo-molybdopterin guanine dinucleotide (Mo-MGD) cofactor.</text>
</comment>
<evidence type="ECO:0000256" key="4">
    <source>
        <dbReference type="ARBA" id="ARBA00022741"/>
    </source>
</evidence>
<keyword evidence="7 8" id="KW-0501">Molybdenum cofactor biosynthesis</keyword>
<dbReference type="STRING" id="286727.SAMN02982917_3862"/>
<dbReference type="PANTHER" id="PTHR19136">
    <property type="entry name" value="MOLYBDENUM COFACTOR GUANYLYLTRANSFERASE"/>
    <property type="match status" value="1"/>
</dbReference>
<dbReference type="SUPFAM" id="SSF53448">
    <property type="entry name" value="Nucleotide-diphospho-sugar transferases"/>
    <property type="match status" value="1"/>
</dbReference>
<keyword evidence="2 8" id="KW-0808">Transferase</keyword>
<dbReference type="Gene3D" id="3.90.550.10">
    <property type="entry name" value="Spore Coat Polysaccharide Biosynthesis Protein SpsA, Chain A"/>
    <property type="match status" value="1"/>
</dbReference>
<proteinExistence type="inferred from homology"/>
<evidence type="ECO:0000256" key="6">
    <source>
        <dbReference type="ARBA" id="ARBA00023134"/>
    </source>
</evidence>
<reference evidence="10 11" key="1">
    <citation type="submission" date="2017-04" db="EMBL/GenBank/DDBJ databases">
        <authorList>
            <person name="Afonso C.L."/>
            <person name="Miller P.J."/>
            <person name="Scott M.A."/>
            <person name="Spackman E."/>
            <person name="Goraichik I."/>
            <person name="Dimitrov K.M."/>
            <person name="Suarez D.L."/>
            <person name="Swayne D.E."/>
        </authorList>
    </citation>
    <scope>NUCLEOTIDE SEQUENCE [LARGE SCALE GENOMIC DNA]</scope>
    <source>
        <strain evidence="10 11">A2P</strain>
    </source>
</reference>
<keyword evidence="10" id="KW-0548">Nucleotidyltransferase</keyword>
<protein>
    <recommendedName>
        <fullName evidence="8">Molybdenum cofactor guanylyltransferase</fullName>
        <shortName evidence="8">MoCo guanylyltransferase</shortName>
        <ecNumber evidence="8">2.7.7.77</ecNumber>
    </recommendedName>
    <alternativeName>
        <fullName evidence="8">GTP:molybdopterin guanylyltransferase</fullName>
    </alternativeName>
    <alternativeName>
        <fullName evidence="8">Mo-MPT guanylyltransferase</fullName>
    </alternativeName>
    <alternativeName>
        <fullName evidence="8">Molybdopterin guanylyltransferase</fullName>
    </alternativeName>
    <alternativeName>
        <fullName evidence="8">Molybdopterin-guanine dinucleotide synthase</fullName>
        <shortName evidence="8">MGD synthase</shortName>
    </alternativeName>
</protein>
<comment type="domain">
    <text evidence="8">The N-terminal domain determines nucleotide recognition and specific binding, while the C-terminal domain determines the specific binding to the target protein.</text>
</comment>